<organism evidence="2">
    <name type="scientific">bioreactor metagenome</name>
    <dbReference type="NCBI Taxonomy" id="1076179"/>
    <lineage>
        <taxon>unclassified sequences</taxon>
        <taxon>metagenomes</taxon>
        <taxon>ecological metagenomes</taxon>
    </lineage>
</organism>
<evidence type="ECO:0000256" key="1">
    <source>
        <dbReference type="SAM" id="Phobius"/>
    </source>
</evidence>
<sequence length="61" mass="7025">MAALPVYYTLHTLNYLFAGTQAMQNFRRSGDIANRLVLISFAVFVLLYPFVVYPILKKRKA</sequence>
<keyword evidence="1" id="KW-1133">Transmembrane helix</keyword>
<comment type="caution">
    <text evidence="2">The sequence shown here is derived from an EMBL/GenBank/DDBJ whole genome shotgun (WGS) entry which is preliminary data.</text>
</comment>
<dbReference type="AlphaFoldDB" id="A0A645FRX6"/>
<keyword evidence="1" id="KW-0472">Membrane</keyword>
<name>A0A645FRX6_9ZZZZ</name>
<dbReference type="EMBL" id="VSSQ01063436">
    <property type="protein sequence ID" value="MPN16476.1"/>
    <property type="molecule type" value="Genomic_DNA"/>
</dbReference>
<evidence type="ECO:0000313" key="2">
    <source>
        <dbReference type="EMBL" id="MPN16476.1"/>
    </source>
</evidence>
<proteinExistence type="predicted"/>
<accession>A0A645FRX6</accession>
<feature type="transmembrane region" description="Helical" evidence="1">
    <location>
        <begin position="36"/>
        <end position="56"/>
    </location>
</feature>
<protein>
    <submittedName>
        <fullName evidence="2">Uncharacterized protein</fullName>
    </submittedName>
</protein>
<keyword evidence="1" id="KW-0812">Transmembrane</keyword>
<gene>
    <name evidence="2" type="ORF">SDC9_163820</name>
</gene>
<reference evidence="2" key="1">
    <citation type="submission" date="2019-08" db="EMBL/GenBank/DDBJ databases">
        <authorList>
            <person name="Kucharzyk K."/>
            <person name="Murdoch R.W."/>
            <person name="Higgins S."/>
            <person name="Loffler F."/>
        </authorList>
    </citation>
    <scope>NUCLEOTIDE SEQUENCE</scope>
</reference>